<gene>
    <name evidence="1" type="ORF">CTI12_AA544110</name>
</gene>
<proteinExistence type="predicted"/>
<sequence>MDNGASASITNLQMMNQEVVKLDRFDGCTYARWADKMKFLLILLKDEEKVAELEKLRMIRKEDETIC</sequence>
<dbReference type="EMBL" id="PKPP01012360">
    <property type="protein sequence ID" value="PWA42496.1"/>
    <property type="molecule type" value="Genomic_DNA"/>
</dbReference>
<evidence type="ECO:0000313" key="2">
    <source>
        <dbReference type="Proteomes" id="UP000245207"/>
    </source>
</evidence>
<keyword evidence="2" id="KW-1185">Reference proteome</keyword>
<organism evidence="1 2">
    <name type="scientific">Artemisia annua</name>
    <name type="common">Sweet wormwood</name>
    <dbReference type="NCBI Taxonomy" id="35608"/>
    <lineage>
        <taxon>Eukaryota</taxon>
        <taxon>Viridiplantae</taxon>
        <taxon>Streptophyta</taxon>
        <taxon>Embryophyta</taxon>
        <taxon>Tracheophyta</taxon>
        <taxon>Spermatophyta</taxon>
        <taxon>Magnoliopsida</taxon>
        <taxon>eudicotyledons</taxon>
        <taxon>Gunneridae</taxon>
        <taxon>Pentapetalae</taxon>
        <taxon>asterids</taxon>
        <taxon>campanulids</taxon>
        <taxon>Asterales</taxon>
        <taxon>Asteraceae</taxon>
        <taxon>Asteroideae</taxon>
        <taxon>Anthemideae</taxon>
        <taxon>Artemisiinae</taxon>
        <taxon>Artemisia</taxon>
    </lineage>
</organism>
<name>A0A2U1L0H4_ARTAN</name>
<accession>A0A2U1L0H4</accession>
<protein>
    <submittedName>
        <fullName evidence="1">Copia-like retrotransposon</fullName>
    </submittedName>
</protein>
<dbReference type="AlphaFoldDB" id="A0A2U1L0H4"/>
<reference evidence="1 2" key="1">
    <citation type="journal article" date="2018" name="Mol. Plant">
        <title>The genome of Artemisia annua provides insight into the evolution of Asteraceae family and artemisinin biosynthesis.</title>
        <authorList>
            <person name="Shen Q."/>
            <person name="Zhang L."/>
            <person name="Liao Z."/>
            <person name="Wang S."/>
            <person name="Yan T."/>
            <person name="Shi P."/>
            <person name="Liu M."/>
            <person name="Fu X."/>
            <person name="Pan Q."/>
            <person name="Wang Y."/>
            <person name="Lv Z."/>
            <person name="Lu X."/>
            <person name="Zhang F."/>
            <person name="Jiang W."/>
            <person name="Ma Y."/>
            <person name="Chen M."/>
            <person name="Hao X."/>
            <person name="Li L."/>
            <person name="Tang Y."/>
            <person name="Lv G."/>
            <person name="Zhou Y."/>
            <person name="Sun X."/>
            <person name="Brodelius P.E."/>
            <person name="Rose J.K.C."/>
            <person name="Tang K."/>
        </authorList>
    </citation>
    <scope>NUCLEOTIDE SEQUENCE [LARGE SCALE GENOMIC DNA]</scope>
    <source>
        <strain evidence="2">cv. Huhao1</strain>
        <tissue evidence="1">Leaf</tissue>
    </source>
</reference>
<dbReference type="OrthoDB" id="1000303at2759"/>
<comment type="caution">
    <text evidence="1">The sequence shown here is derived from an EMBL/GenBank/DDBJ whole genome shotgun (WGS) entry which is preliminary data.</text>
</comment>
<evidence type="ECO:0000313" key="1">
    <source>
        <dbReference type="EMBL" id="PWA42496.1"/>
    </source>
</evidence>
<dbReference type="Proteomes" id="UP000245207">
    <property type="component" value="Unassembled WGS sequence"/>
</dbReference>